<evidence type="ECO:0000256" key="3">
    <source>
        <dbReference type="ARBA" id="ARBA00022692"/>
    </source>
</evidence>
<dbReference type="InterPro" id="IPR005197">
    <property type="entry name" value="Glyco_hydro_71"/>
</dbReference>
<evidence type="ECO:0000259" key="11">
    <source>
        <dbReference type="PROSITE" id="PS50850"/>
    </source>
</evidence>
<name>A0A8H5IT01_9HYPO</name>
<keyword evidence="3 9" id="KW-0812">Transmembrane</keyword>
<feature type="transmembrane region" description="Helical" evidence="9">
    <location>
        <begin position="177"/>
        <end position="199"/>
    </location>
</feature>
<evidence type="ECO:0000256" key="9">
    <source>
        <dbReference type="SAM" id="Phobius"/>
    </source>
</evidence>
<sequence length="2193" mass="244311">MWSSTTMPALAMVLSALSFIPSASATVPLEGYGRDDYPVPCAQACSYAMPYNLDCPEYAGMTAEEKAAAYPSAACFANDTSYLTSMAYCIHTYCPTDVKIYKIEYFWEVKMIYGSEALTIRWPYPEALAQVNTTTAPKPLSPEETVFNRTISIDSTTYQSYMNGVKGYKAVAKNESMYSILAFMTCVMVPIGFSLLRFLPLPTSFRSKVYGYLIDPPAWGRQHSVATLGIGMVPTRGQALFILYLIGINCLATFAGYPNYAPNGIFPDRHYELMRHIGNRAGSVAFANIPVVILYAGRSSVLLRLTNWSYSTFLLLHRWTATICVVQVALHSLLWLRIMIERDSYPLVLTYPYWYVGIVGTVAFSALIPFSMLPIRKIMYEVFLITHIVLTIGALVGSWYHIVFLYEDKGGFEIWLIIAFCFWGLERLLRILRISRYGIKKAYVTRIDDKYLRVDIPDVDAQGHCFAYFPTLSWRVWENHPFSIVNCSKGQLDAESVIPSSASHTQSENEGTISPTEASASKEMGGAVSNIRQLRVHSNTTKPGITLFVQNLRGMTAKLAKKADTGIAIPVLIESSYGHEDTTRFEPSIEYPNTLVISGGVGIAGVLSSLQASLSMYAKPLGTTKLYWGIKSKGLVDVVKSMIVGGDAGEEKNDGESSNWGHIETHVSVGERMDIKRVLTTELENAIGGTTVVVCGPHAMCDEARVLLHTPIGISQDRDYTHTGLTAARSMHEQAASRLVLSHYMLGDVTEEHAHKDIDDAIAMGLDGFVLNVGYPKLDWVPETLSHLYGYADDLVSKGGAFKLALSLDLYATGAWCYDRKLGNDCGGPKEYEAILKSFLGRDSYLRYGPNNFPFITSFSTGNQTDKDFIEWKKSFANEMFFVPGIDDTPGFWESHPAWWQYWGDIIDGASVWESAWPQVHGTNEGDLSKDIKVMGPLQNKGKVFMMPISMLQYKNAYGANLYRRGEMNVVKRMENILSMGSQPDIIQLLTWNDGPESHHFGNLWPEQNTDAQPNQYASPEGSDHTALQSLYSAFIHAWKNGGSMVPAFSKRDEAIPQGALWHKSIFRTTTCPGGDSSVKYFQEPNGTDAGQDALHWALVVPAHAAGFTVNVMSNGKSISSKVLQTGLNYDTVEDGVEEGTQRLLIKNGDTIVAGTDRGRCLAQDCHDGIYNFNPVIMPVKAAFDNSDCWQVEGEPILDWAGEKIMGTTLGPRDADPSHNHDSAHDSIPFDTFKGCSKSQKEDIVRAWRDIVVILAKIPAFKPSGLLEQRNFGVDIAERTSDVNFINGVFANLRKLTTTARVGRTIRASCEDISQRGFAVQSRCSSIKGAAGTIGGYAFDDADADGSPGGTIVFCGGFFAPGQEHLAAVQRELDADRTKQKDSIFMTGKFRLMIHELVHLPSVSNNLIGSGKESDVVIKDQYIGADQQTNSNRVYMPEMVEKLARMRTRRYLTPFNADTYAWYTVESFFTAIYGQPPNGELTGRDDEDTTTTSSAAPEPQPTEQPTMYDCKGSGICSLSTFQVKYCDHAINSLIRNDDKNYGDGKALSGNCWGDSTGNGCGVFVTGKGCVMSGNEMWWKYQDLRDDNKGGCGKCGNEAFCSTFFLKSEVQSPITESSNMSFKDQLAESYPTGEPATQPIKRRRWYSLFGKDVSHVPVDEGYSTGSETASLHTDTTSNHHNVFAPPEAVDIYKIVEGFEGAHRFEPSATWDSQEEEKLVRRLDWYIALPACIMFFALQLDRGNIVQALSDGMLNDLGLTTNDYNNGMTIFYCSFLFAELPSQVIGKKLGPDVWIPIQMVLWSVVAMSQAALQGKTSFFICRWLLGMLEGGFIPDTILYLSYFYKNVELPRRLSWFWTSYQGTQIIGAFLAYGILHLRGHSGLHEGWRYLFVIEGSFTALIGILTFFYLPPSPTQTSRTGWKGLLRPRSGWFSEREEIIMVTRVLRDDPGKATMHNRQGLTVSLIWEALTDYHMWPIYLIGLSWGIPNAPPQAYITLTCKALGFDTFHTNLLTIPAYALFIIQLLFWTWVSERINQRVLLGVIGQLWSLPLLVSLVVLPPIFPGWKWAKWTLSTLLVGAPYPHAILVALTSRNAGSVRTRTVGSSLYNMSVQMSSIISSQIYRKSDAPYYYTGNKALLGVLGYNILVYVFIKFYYVRENKKRNEIWEGMSREERINYLKTTTDQGNKRLDFRFAS</sequence>
<dbReference type="FunFam" id="1.20.1250.20:FF:000247">
    <property type="entry name" value="MFS general substrate transporter"/>
    <property type="match status" value="1"/>
</dbReference>
<feature type="transmembrane region" description="Helical" evidence="9">
    <location>
        <begin position="1854"/>
        <end position="1873"/>
    </location>
</feature>
<feature type="transmembrane region" description="Helical" evidence="9">
    <location>
        <begin position="352"/>
        <end position="370"/>
    </location>
</feature>
<dbReference type="Pfam" id="PF07690">
    <property type="entry name" value="MFS_1"/>
    <property type="match status" value="1"/>
</dbReference>
<feature type="transmembrane region" description="Helical" evidence="9">
    <location>
        <begin position="318"/>
        <end position="340"/>
    </location>
</feature>
<comment type="subcellular location">
    <subcellularLocation>
        <location evidence="1">Membrane</location>
        <topology evidence="1">Multi-pass membrane protein</topology>
    </subcellularLocation>
</comment>
<keyword evidence="7" id="KW-0325">Glycoprotein</keyword>
<feature type="transmembrane region" description="Helical" evidence="9">
    <location>
        <begin position="2010"/>
        <end position="2029"/>
    </location>
</feature>
<proteinExistence type="predicted"/>
<dbReference type="GO" id="GO:0022857">
    <property type="term" value="F:transmembrane transporter activity"/>
    <property type="evidence" value="ECO:0007669"/>
    <property type="project" value="InterPro"/>
</dbReference>
<keyword evidence="10" id="KW-0732">Signal</keyword>
<feature type="transmembrane region" description="Helical" evidence="9">
    <location>
        <begin position="2036"/>
        <end position="2060"/>
    </location>
</feature>
<reference evidence="12 13" key="1">
    <citation type="submission" date="2020-05" db="EMBL/GenBank/DDBJ databases">
        <title>Identification and distribution of gene clusters putatively required for synthesis of sphingolipid metabolism inhibitors in phylogenetically diverse species of the filamentous fungus Fusarium.</title>
        <authorList>
            <person name="Kim H.-S."/>
            <person name="Busman M."/>
            <person name="Brown D.W."/>
            <person name="Divon H."/>
            <person name="Uhlig S."/>
            <person name="Proctor R.H."/>
        </authorList>
    </citation>
    <scope>NUCLEOTIDE SEQUENCE [LARGE SCALE GENOMIC DNA]</scope>
    <source>
        <strain evidence="12 13">NRRL 25196</strain>
    </source>
</reference>
<dbReference type="GO" id="GO:0008237">
    <property type="term" value="F:metallopeptidase activity"/>
    <property type="evidence" value="ECO:0007669"/>
    <property type="project" value="InterPro"/>
</dbReference>
<dbReference type="Pfam" id="PF15474">
    <property type="entry name" value="MU117"/>
    <property type="match status" value="1"/>
</dbReference>
<dbReference type="CDD" id="cd06186">
    <property type="entry name" value="NOX_Duox_like_FAD_NADP"/>
    <property type="match status" value="1"/>
</dbReference>
<dbReference type="GO" id="GO:0006811">
    <property type="term" value="P:monoatomic ion transport"/>
    <property type="evidence" value="ECO:0007669"/>
    <property type="project" value="UniProtKB-KW"/>
</dbReference>
<keyword evidence="13" id="KW-1185">Reference proteome</keyword>
<dbReference type="Gene3D" id="3.20.20.80">
    <property type="entry name" value="Glycosidases"/>
    <property type="match status" value="1"/>
</dbReference>
<dbReference type="InterPro" id="IPR013130">
    <property type="entry name" value="Fe3_Rdtase_TM_dom"/>
</dbReference>
<evidence type="ECO:0000256" key="6">
    <source>
        <dbReference type="ARBA" id="ARBA00023136"/>
    </source>
</evidence>
<evidence type="ECO:0000313" key="13">
    <source>
        <dbReference type="Proteomes" id="UP000574317"/>
    </source>
</evidence>
<dbReference type="CDD" id="cd11577">
    <property type="entry name" value="GH71"/>
    <property type="match status" value="1"/>
</dbReference>
<dbReference type="Gene3D" id="3.40.50.80">
    <property type="entry name" value="Nucleotide-binding domain of ferredoxin-NADP reductase (FNR) module"/>
    <property type="match status" value="1"/>
</dbReference>
<dbReference type="InterPro" id="IPR036259">
    <property type="entry name" value="MFS_trans_sf"/>
</dbReference>
<dbReference type="PANTHER" id="PTHR43791:SF104">
    <property type="entry name" value="MAJOR FACILITATOR SUPERFAMILY (MFS) PROFILE DOMAIN-CONTAINING PROTEIN-RELATED"/>
    <property type="match status" value="1"/>
</dbReference>
<feature type="transmembrane region" description="Helical" evidence="9">
    <location>
        <begin position="382"/>
        <end position="402"/>
    </location>
</feature>
<feature type="transmembrane region" description="Helical" evidence="9">
    <location>
        <begin position="1885"/>
        <end position="1907"/>
    </location>
</feature>
<dbReference type="FunFam" id="1.20.1250.20:FF:000106">
    <property type="entry name" value="MFS transporter, putative"/>
    <property type="match status" value="1"/>
</dbReference>
<evidence type="ECO:0000313" key="12">
    <source>
        <dbReference type="EMBL" id="KAF5542429.1"/>
    </source>
</evidence>
<dbReference type="GO" id="GO:0016020">
    <property type="term" value="C:membrane"/>
    <property type="evidence" value="ECO:0007669"/>
    <property type="project" value="UniProtKB-SubCell"/>
</dbReference>
<gene>
    <name evidence="12" type="ORF">FNAPI_10006</name>
</gene>
<dbReference type="Gene3D" id="3.40.390.10">
    <property type="entry name" value="Collagenase (Catalytic Domain)"/>
    <property type="match status" value="1"/>
</dbReference>
<organism evidence="12 13">
    <name type="scientific">Fusarium napiforme</name>
    <dbReference type="NCBI Taxonomy" id="42672"/>
    <lineage>
        <taxon>Eukaryota</taxon>
        <taxon>Fungi</taxon>
        <taxon>Dikarya</taxon>
        <taxon>Ascomycota</taxon>
        <taxon>Pezizomycotina</taxon>
        <taxon>Sordariomycetes</taxon>
        <taxon>Hypocreomycetidae</taxon>
        <taxon>Hypocreales</taxon>
        <taxon>Nectriaceae</taxon>
        <taxon>Fusarium</taxon>
        <taxon>Fusarium fujikuroi species complex</taxon>
    </lineage>
</organism>
<dbReference type="SFLD" id="SFLDS00052">
    <property type="entry name" value="Ferric_Reductase_Domain"/>
    <property type="match status" value="1"/>
</dbReference>
<dbReference type="PROSITE" id="PS50850">
    <property type="entry name" value="MFS"/>
    <property type="match status" value="1"/>
</dbReference>
<dbReference type="InterPro" id="IPR029167">
    <property type="entry name" value="Mug117"/>
</dbReference>
<keyword evidence="4 9" id="KW-1133">Transmembrane helix</keyword>
<evidence type="ECO:0000256" key="5">
    <source>
        <dbReference type="ARBA" id="ARBA00023065"/>
    </source>
</evidence>
<keyword evidence="2" id="KW-0813">Transport</keyword>
<feature type="compositionally biased region" description="Polar residues" evidence="8">
    <location>
        <begin position="498"/>
        <end position="519"/>
    </location>
</feature>
<keyword evidence="5" id="KW-0406">Ion transport</keyword>
<feature type="transmembrane region" description="Helical" evidence="9">
    <location>
        <begin position="239"/>
        <end position="257"/>
    </location>
</feature>
<feature type="chain" id="PRO_5034517266" evidence="10">
    <location>
        <begin position="26"/>
        <end position="2193"/>
    </location>
</feature>
<keyword evidence="6 9" id="KW-0472">Membrane</keyword>
<feature type="domain" description="Major facilitator superfamily (MFS) profile" evidence="11">
    <location>
        <begin position="1725"/>
        <end position="2158"/>
    </location>
</feature>
<feature type="transmembrane region" description="Helical" evidence="9">
    <location>
        <begin position="277"/>
        <end position="297"/>
    </location>
</feature>
<feature type="transmembrane region" description="Helical" evidence="9">
    <location>
        <begin position="414"/>
        <end position="432"/>
    </location>
</feature>
<feature type="transmembrane region" description="Helical" evidence="9">
    <location>
        <begin position="2134"/>
        <end position="2153"/>
    </location>
</feature>
<dbReference type="Proteomes" id="UP000574317">
    <property type="component" value="Unassembled WGS sequence"/>
</dbReference>
<evidence type="ECO:0000256" key="4">
    <source>
        <dbReference type="ARBA" id="ARBA00022989"/>
    </source>
</evidence>
<dbReference type="InterPro" id="IPR024079">
    <property type="entry name" value="MetalloPept_cat_dom_sf"/>
</dbReference>
<evidence type="ECO:0000256" key="1">
    <source>
        <dbReference type="ARBA" id="ARBA00004141"/>
    </source>
</evidence>
<protein>
    <submittedName>
        <fullName evidence="12">Ferric reductase Fre2p</fullName>
    </submittedName>
</protein>
<feature type="signal peptide" evidence="10">
    <location>
        <begin position="1"/>
        <end position="25"/>
    </location>
</feature>
<evidence type="ECO:0000256" key="10">
    <source>
        <dbReference type="SAM" id="SignalP"/>
    </source>
</evidence>
<dbReference type="InterPro" id="IPR039261">
    <property type="entry name" value="FNR_nucleotide-bd"/>
</dbReference>
<dbReference type="GO" id="GO:0051118">
    <property type="term" value="F:glucan endo-1,3-alpha-glucosidase activity"/>
    <property type="evidence" value="ECO:0007669"/>
    <property type="project" value="InterPro"/>
</dbReference>
<dbReference type="SFLD" id="SFLDG01168">
    <property type="entry name" value="Ferric_reductase_subgroup_(FRE"/>
    <property type="match status" value="1"/>
</dbReference>
<dbReference type="SUPFAM" id="SSF103473">
    <property type="entry name" value="MFS general substrate transporter"/>
    <property type="match status" value="1"/>
</dbReference>
<dbReference type="InterPro" id="IPR020846">
    <property type="entry name" value="MFS_dom"/>
</dbReference>
<comment type="caution">
    <text evidence="12">The sequence shown here is derived from an EMBL/GenBank/DDBJ whole genome shotgun (WGS) entry which is preliminary data.</text>
</comment>
<dbReference type="SUPFAM" id="SSF52343">
    <property type="entry name" value="Ferredoxin reductase-like, C-terminal NADP-linked domain"/>
    <property type="match status" value="1"/>
</dbReference>
<dbReference type="InterPro" id="IPR011701">
    <property type="entry name" value="MFS"/>
</dbReference>
<evidence type="ECO:0000256" key="2">
    <source>
        <dbReference type="ARBA" id="ARBA00022448"/>
    </source>
</evidence>
<dbReference type="GO" id="GO:0016491">
    <property type="term" value="F:oxidoreductase activity"/>
    <property type="evidence" value="ECO:0007669"/>
    <property type="project" value="UniProtKB-ARBA"/>
</dbReference>
<evidence type="ECO:0000256" key="7">
    <source>
        <dbReference type="ARBA" id="ARBA00023180"/>
    </source>
</evidence>
<dbReference type="EMBL" id="JAAOAO010000422">
    <property type="protein sequence ID" value="KAF5542429.1"/>
    <property type="molecule type" value="Genomic_DNA"/>
</dbReference>
<dbReference type="Gene3D" id="1.20.1250.20">
    <property type="entry name" value="MFS general substrate transporter like domains"/>
    <property type="match status" value="1"/>
</dbReference>
<feature type="region of interest" description="Disordered" evidence="8">
    <location>
        <begin position="1476"/>
        <end position="1507"/>
    </location>
</feature>
<dbReference type="Pfam" id="PF01794">
    <property type="entry name" value="Ferric_reduct"/>
    <property type="match status" value="1"/>
</dbReference>
<dbReference type="PANTHER" id="PTHR43791">
    <property type="entry name" value="PERMEASE-RELATED"/>
    <property type="match status" value="1"/>
</dbReference>
<accession>A0A8H5IT01</accession>
<evidence type="ECO:0000256" key="8">
    <source>
        <dbReference type="SAM" id="MobiDB-lite"/>
    </source>
</evidence>
<dbReference type="Pfam" id="PF03659">
    <property type="entry name" value="Glyco_hydro_71"/>
    <property type="match status" value="1"/>
</dbReference>
<feature type="region of interest" description="Disordered" evidence="8">
    <location>
        <begin position="498"/>
        <end position="520"/>
    </location>
</feature>